<feature type="transmembrane region" description="Helical" evidence="1">
    <location>
        <begin position="21"/>
        <end position="39"/>
    </location>
</feature>
<dbReference type="HOGENOM" id="CLU_3174225_0_0_11"/>
<proteinExistence type="predicted"/>
<sequence length="47" mass="5178">MRPTRPTIKITNPLKSWTGRYALLLIGLGAAGVMIGWAGPDALMRRR</sequence>
<keyword evidence="1" id="KW-0812">Transmembrane</keyword>
<keyword evidence="1" id="KW-0472">Membrane</keyword>
<name>D1A1X1_THECD</name>
<dbReference type="Proteomes" id="UP000001918">
    <property type="component" value="Chromosome"/>
</dbReference>
<dbReference type="EMBL" id="CP001738">
    <property type="protein sequence ID" value="ACY97809.1"/>
    <property type="molecule type" value="Genomic_DNA"/>
</dbReference>
<keyword evidence="3" id="KW-1185">Reference proteome</keyword>
<gene>
    <name evidence="2" type="ordered locus">Tcur_2243</name>
</gene>
<reference evidence="2 3" key="1">
    <citation type="journal article" date="2011" name="Stand. Genomic Sci.">
        <title>Complete genome sequence of Thermomonospora curvata type strain (B9).</title>
        <authorList>
            <person name="Chertkov O."/>
            <person name="Sikorski J."/>
            <person name="Nolan M."/>
            <person name="Lapidus A."/>
            <person name="Lucas S."/>
            <person name="Del Rio T.G."/>
            <person name="Tice H."/>
            <person name="Cheng J.F."/>
            <person name="Goodwin L."/>
            <person name="Pitluck S."/>
            <person name="Liolios K."/>
            <person name="Ivanova N."/>
            <person name="Mavromatis K."/>
            <person name="Mikhailova N."/>
            <person name="Ovchinnikova G."/>
            <person name="Pati A."/>
            <person name="Chen A."/>
            <person name="Palaniappan K."/>
            <person name="Djao O.D."/>
            <person name="Land M."/>
            <person name="Hauser L."/>
            <person name="Chang Y.J."/>
            <person name="Jeffries C.D."/>
            <person name="Brettin T."/>
            <person name="Han C."/>
            <person name="Detter J.C."/>
            <person name="Rohde M."/>
            <person name="Goker M."/>
            <person name="Woyke T."/>
            <person name="Bristow J."/>
            <person name="Eisen J.A."/>
            <person name="Markowitz V."/>
            <person name="Hugenholtz P."/>
            <person name="Klenk H.P."/>
            <person name="Kyrpides N.C."/>
        </authorList>
    </citation>
    <scope>NUCLEOTIDE SEQUENCE [LARGE SCALE GENOMIC DNA]</scope>
    <source>
        <strain evidence="3">ATCC 19995 / DSM 43183 / JCM 3096 / KCTC 9072 / NBRC 15933 / NCIMB 10081 / Henssen B9</strain>
    </source>
</reference>
<evidence type="ECO:0000313" key="3">
    <source>
        <dbReference type="Proteomes" id="UP000001918"/>
    </source>
</evidence>
<dbReference type="RefSeq" id="WP_012852593.1">
    <property type="nucleotide sequence ID" value="NC_013510.1"/>
</dbReference>
<protein>
    <submittedName>
        <fullName evidence="2">Uncharacterized protein</fullName>
    </submittedName>
</protein>
<keyword evidence="1" id="KW-1133">Transmembrane helix</keyword>
<dbReference type="AlphaFoldDB" id="D1A1X1"/>
<dbReference type="KEGG" id="tcu:Tcur_2243"/>
<accession>D1A1X1</accession>
<evidence type="ECO:0000313" key="2">
    <source>
        <dbReference type="EMBL" id="ACY97809.1"/>
    </source>
</evidence>
<organism evidence="2 3">
    <name type="scientific">Thermomonospora curvata (strain ATCC 19995 / DSM 43183 / JCM 3096 / KCTC 9072 / NBRC 15933 / NCIMB 10081 / Henssen B9)</name>
    <dbReference type="NCBI Taxonomy" id="471852"/>
    <lineage>
        <taxon>Bacteria</taxon>
        <taxon>Bacillati</taxon>
        <taxon>Actinomycetota</taxon>
        <taxon>Actinomycetes</taxon>
        <taxon>Streptosporangiales</taxon>
        <taxon>Thermomonosporaceae</taxon>
        <taxon>Thermomonospora</taxon>
    </lineage>
</organism>
<evidence type="ECO:0000256" key="1">
    <source>
        <dbReference type="SAM" id="Phobius"/>
    </source>
</evidence>